<evidence type="ECO:0000313" key="2">
    <source>
        <dbReference type="Proteomes" id="UP001163835"/>
    </source>
</evidence>
<evidence type="ECO:0000313" key="1">
    <source>
        <dbReference type="EMBL" id="KAJ3806159.1"/>
    </source>
</evidence>
<protein>
    <submittedName>
        <fullName evidence="1">Uncharacterized protein</fullName>
    </submittedName>
</protein>
<keyword evidence="2" id="KW-1185">Reference proteome</keyword>
<comment type="caution">
    <text evidence="1">The sequence shown here is derived from an EMBL/GenBank/DDBJ whole genome shotgun (WGS) entry which is preliminary data.</text>
</comment>
<accession>A0ACC1TNM8</accession>
<dbReference type="EMBL" id="MU795467">
    <property type="protein sequence ID" value="KAJ3806159.1"/>
    <property type="molecule type" value="Genomic_DNA"/>
</dbReference>
<gene>
    <name evidence="1" type="ORF">F5876DRAFT_80993</name>
</gene>
<sequence>MPDRRFLADYVVLTPGIPFPTTEKDVTTIEKLLNDDIQSGWLQSPVSAFLLGTGCTAPMIVSVPLDMGLTQYRSIDDLYTSSYIYRMFRTGLTICDDERVHINRFPIDSDALLPNPFTFYFCGQHDGLEVNNFVERHTVRLVQPDSLWSGNILVLKHAKPVNNYREDRLVNVDAEDLRVVKIILEWLISKRFVSHNALYPAPLRHNLHFPNHSHIASVPSRHPVFASLELRDVNAMMYKHITMFLKSRVSTVLSSAFPPSKHLLFMEYLDRYRSFIVGSAAYQVLDPRVDYTVNNLNIVALRGWRCPWASALGVLGCEELGIRSYPYENFLRFVDSHSVFLSPTGLTITLTIVKGDSITPFLVSGNSTAETVALGSHYAYSFYPDLLERGITLPLQDTFPFTHDSISLLNSRSTFDLDNTKWDFPCGRSCPMLLRRSRGGRGIASFCWGGMQSPPPDCYEPNWGSFDWRLATECSNKLCVNYRLRFSSLYSR</sequence>
<name>A0ACC1TNM8_9AGAR</name>
<organism evidence="1 2">
    <name type="scientific">Lentinula aff. lateritia</name>
    <dbReference type="NCBI Taxonomy" id="2804960"/>
    <lineage>
        <taxon>Eukaryota</taxon>
        <taxon>Fungi</taxon>
        <taxon>Dikarya</taxon>
        <taxon>Basidiomycota</taxon>
        <taxon>Agaricomycotina</taxon>
        <taxon>Agaricomycetes</taxon>
        <taxon>Agaricomycetidae</taxon>
        <taxon>Agaricales</taxon>
        <taxon>Marasmiineae</taxon>
        <taxon>Omphalotaceae</taxon>
        <taxon>Lentinula</taxon>
    </lineage>
</organism>
<reference evidence="1" key="1">
    <citation type="submission" date="2022-09" db="EMBL/GenBank/DDBJ databases">
        <title>A Global Phylogenomic Analysis of the Shiitake Genus Lentinula.</title>
        <authorList>
            <consortium name="DOE Joint Genome Institute"/>
            <person name="Sierra-Patev S."/>
            <person name="Min B."/>
            <person name="Naranjo-Ortiz M."/>
            <person name="Looney B."/>
            <person name="Konkel Z."/>
            <person name="Slot J.C."/>
            <person name="Sakamoto Y."/>
            <person name="Steenwyk J.L."/>
            <person name="Rokas A."/>
            <person name="Carro J."/>
            <person name="Camarero S."/>
            <person name="Ferreira P."/>
            <person name="Molpeceres G."/>
            <person name="Ruiz-Duenas F.J."/>
            <person name="Serrano A."/>
            <person name="Henrissat B."/>
            <person name="Drula E."/>
            <person name="Hughes K.W."/>
            <person name="Mata J.L."/>
            <person name="Ishikawa N.K."/>
            <person name="Vargas-Isla R."/>
            <person name="Ushijima S."/>
            <person name="Smith C.A."/>
            <person name="Ahrendt S."/>
            <person name="Andreopoulos W."/>
            <person name="He G."/>
            <person name="Labutti K."/>
            <person name="Lipzen A."/>
            <person name="Ng V."/>
            <person name="Riley R."/>
            <person name="Sandor L."/>
            <person name="Barry K."/>
            <person name="Martinez A.T."/>
            <person name="Xiao Y."/>
            <person name="Gibbons J.G."/>
            <person name="Terashima K."/>
            <person name="Grigoriev I.V."/>
            <person name="Hibbett D.S."/>
        </authorList>
    </citation>
    <scope>NUCLEOTIDE SEQUENCE</scope>
    <source>
        <strain evidence="1">TMI1499</strain>
    </source>
</reference>
<proteinExistence type="predicted"/>
<dbReference type="Proteomes" id="UP001163835">
    <property type="component" value="Unassembled WGS sequence"/>
</dbReference>